<feature type="signal peptide" evidence="2">
    <location>
        <begin position="1"/>
        <end position="18"/>
    </location>
</feature>
<accession>A0A9D7IHE0</accession>
<feature type="region of interest" description="Disordered" evidence="1">
    <location>
        <begin position="44"/>
        <end position="76"/>
    </location>
</feature>
<dbReference type="Pfam" id="PF11306">
    <property type="entry name" value="DUF3108"/>
    <property type="match status" value="1"/>
</dbReference>
<reference evidence="3" key="1">
    <citation type="submission" date="2020-10" db="EMBL/GenBank/DDBJ databases">
        <title>Connecting structure to function with the recovery of over 1000 high-quality activated sludge metagenome-assembled genomes encoding full-length rRNA genes using long-read sequencing.</title>
        <authorList>
            <person name="Singleton C.M."/>
            <person name="Petriglieri F."/>
            <person name="Kristensen J.M."/>
            <person name="Kirkegaard R.H."/>
            <person name="Michaelsen T.Y."/>
            <person name="Andersen M.H."/>
            <person name="Karst S.M."/>
            <person name="Dueholm M.S."/>
            <person name="Nielsen P.H."/>
            <person name="Albertsen M."/>
        </authorList>
    </citation>
    <scope>NUCLEOTIDE SEQUENCE</scope>
    <source>
        <strain evidence="3">EsbW_18-Q3-R4-48_MAXAC.044</strain>
    </source>
</reference>
<dbReference type="Proteomes" id="UP000886602">
    <property type="component" value="Unassembled WGS sequence"/>
</dbReference>
<protein>
    <submittedName>
        <fullName evidence="3">DUF3108 domain-containing protein</fullName>
    </submittedName>
</protein>
<sequence length="330" mass="35560">MPFALLMALAASLGIHVAALFGPEIDLSTEPESVPLLAELKPMPMPKAPSEVMTKPEKPVTAKAPKPPRKVEKVASASPVLSIPEASAPGEAAAAGASASAAPASGAAPPVASAPPTAPEARLPPHGIIRYRVDLGDSNFEIGVSRHEWEIVDGRYRLTSIVETSGLVWLIKAYRIEMESRGWLTSEGLRPESFAIRRNGKEAREKASFDWENMTVRVGDHAEQALNPGAQDLLSFNFQLGYLAHPEAGSRLYIATGRKYGVYQIEVLGDEEIEVPAGVMRTLHLRAPGVNTTELWLAYDYLLLPVKIRHVDSKGDSLVQVATQIQVSPP</sequence>
<gene>
    <name evidence="3" type="ORF">IPJ48_10735</name>
</gene>
<dbReference type="InterPro" id="IPR021457">
    <property type="entry name" value="DUF3108"/>
</dbReference>
<feature type="region of interest" description="Disordered" evidence="1">
    <location>
        <begin position="102"/>
        <end position="123"/>
    </location>
</feature>
<evidence type="ECO:0000313" key="4">
    <source>
        <dbReference type="Proteomes" id="UP000886602"/>
    </source>
</evidence>
<dbReference type="EMBL" id="JADJNC010000015">
    <property type="protein sequence ID" value="MBK7423529.1"/>
    <property type="molecule type" value="Genomic_DNA"/>
</dbReference>
<keyword evidence="2" id="KW-0732">Signal</keyword>
<proteinExistence type="predicted"/>
<organism evidence="3 4">
    <name type="scientific">Candidatus Propionivibrio dominans</name>
    <dbReference type="NCBI Taxonomy" id="2954373"/>
    <lineage>
        <taxon>Bacteria</taxon>
        <taxon>Pseudomonadati</taxon>
        <taxon>Pseudomonadota</taxon>
        <taxon>Betaproteobacteria</taxon>
        <taxon>Rhodocyclales</taxon>
        <taxon>Rhodocyclaceae</taxon>
        <taxon>Propionivibrio</taxon>
    </lineage>
</organism>
<dbReference type="AlphaFoldDB" id="A0A9D7IHE0"/>
<evidence type="ECO:0000256" key="1">
    <source>
        <dbReference type="SAM" id="MobiDB-lite"/>
    </source>
</evidence>
<name>A0A9D7IHE0_9RHOO</name>
<feature type="chain" id="PRO_5038538081" evidence="2">
    <location>
        <begin position="19"/>
        <end position="330"/>
    </location>
</feature>
<evidence type="ECO:0000313" key="3">
    <source>
        <dbReference type="EMBL" id="MBK7423529.1"/>
    </source>
</evidence>
<evidence type="ECO:0000256" key="2">
    <source>
        <dbReference type="SAM" id="SignalP"/>
    </source>
</evidence>
<feature type="compositionally biased region" description="Low complexity" evidence="1">
    <location>
        <begin position="102"/>
        <end position="111"/>
    </location>
</feature>
<comment type="caution">
    <text evidence="3">The sequence shown here is derived from an EMBL/GenBank/DDBJ whole genome shotgun (WGS) entry which is preliminary data.</text>
</comment>